<dbReference type="NCBIfam" id="TIGR04382">
    <property type="entry name" value="myo_inos_iolC_N"/>
    <property type="match status" value="1"/>
</dbReference>
<evidence type="ECO:0000259" key="7">
    <source>
        <dbReference type="Pfam" id="PF09863"/>
    </source>
</evidence>
<dbReference type="InterPro" id="IPR002173">
    <property type="entry name" value="Carboh/pur_kinase_PfkB_CS"/>
</dbReference>
<dbReference type="Gene3D" id="2.20.150.10">
    <property type="entry name" value="putative 5-dehydro-2- deoxygluconokinase"/>
    <property type="match status" value="1"/>
</dbReference>
<gene>
    <name evidence="8" type="primary">iolC</name>
    <name evidence="8" type="ORF">Q4535_04740</name>
</gene>
<organism evidence="8 9">
    <name type="scientific">Cobetia amphilecti</name>
    <dbReference type="NCBI Taxonomy" id="1055104"/>
    <lineage>
        <taxon>Bacteria</taxon>
        <taxon>Pseudomonadati</taxon>
        <taxon>Pseudomonadota</taxon>
        <taxon>Gammaproteobacteria</taxon>
        <taxon>Oceanospirillales</taxon>
        <taxon>Halomonadaceae</taxon>
        <taxon>Cobetia</taxon>
    </lineage>
</organism>
<dbReference type="CDD" id="cd01166">
    <property type="entry name" value="KdgK"/>
    <property type="match status" value="1"/>
</dbReference>
<dbReference type="InterPro" id="IPR011611">
    <property type="entry name" value="PfkB_dom"/>
</dbReference>
<proteinExistence type="inferred from homology"/>
<dbReference type="Gene3D" id="3.40.1190.20">
    <property type="match status" value="1"/>
</dbReference>
<dbReference type="InterPro" id="IPR050306">
    <property type="entry name" value="PfkB_Carbo_kinase"/>
</dbReference>
<evidence type="ECO:0000256" key="2">
    <source>
        <dbReference type="ARBA" id="ARBA00022679"/>
    </source>
</evidence>
<name>A0AAP4WZX1_9GAMM</name>
<accession>A0AAP4WZX1</accession>
<evidence type="ECO:0000256" key="3">
    <source>
        <dbReference type="ARBA" id="ARBA00022741"/>
    </source>
</evidence>
<comment type="similarity">
    <text evidence="1">Belongs to the carbohydrate kinase PfkB family.</text>
</comment>
<evidence type="ECO:0000256" key="4">
    <source>
        <dbReference type="ARBA" id="ARBA00022777"/>
    </source>
</evidence>
<keyword evidence="4" id="KW-0418">Kinase</keyword>
<dbReference type="EMBL" id="JAUORK010000004">
    <property type="protein sequence ID" value="MDO6671421.1"/>
    <property type="molecule type" value="Genomic_DNA"/>
</dbReference>
<dbReference type="PANTHER" id="PTHR43085">
    <property type="entry name" value="HEXOKINASE FAMILY MEMBER"/>
    <property type="match status" value="1"/>
</dbReference>
<dbReference type="EC" id="2.7.1.92" evidence="8"/>
<dbReference type="SUPFAM" id="SSF53613">
    <property type="entry name" value="Ribokinase-like"/>
    <property type="match status" value="1"/>
</dbReference>
<feature type="domain" description="Carbohydrate kinase PfkB" evidence="6">
    <location>
        <begin position="12"/>
        <end position="327"/>
    </location>
</feature>
<evidence type="ECO:0000259" key="6">
    <source>
        <dbReference type="Pfam" id="PF00294"/>
    </source>
</evidence>
<feature type="domain" description="DUF2090" evidence="7">
    <location>
        <begin position="330"/>
        <end position="641"/>
    </location>
</feature>
<keyword evidence="5" id="KW-0067">ATP-binding</keyword>
<evidence type="ECO:0000313" key="9">
    <source>
        <dbReference type="Proteomes" id="UP001170481"/>
    </source>
</evidence>
<dbReference type="InterPro" id="IPR023314">
    <property type="entry name" value="Myo_inos_IolC-like_sf"/>
</dbReference>
<protein>
    <submittedName>
        <fullName evidence="8">5-dehydro-2-deoxygluconokinase</fullName>
        <ecNumber evidence="8">2.7.1.92</ecNumber>
    </submittedName>
</protein>
<dbReference type="Gene3D" id="3.20.20.70">
    <property type="entry name" value="Aldolase class I"/>
    <property type="match status" value="1"/>
</dbReference>
<dbReference type="RefSeq" id="WP_054555854.1">
    <property type="nucleotide sequence ID" value="NZ_JAUORK010000004.1"/>
</dbReference>
<evidence type="ECO:0000313" key="8">
    <source>
        <dbReference type="EMBL" id="MDO6671421.1"/>
    </source>
</evidence>
<dbReference type="Pfam" id="PF09863">
    <property type="entry name" value="DUF2090"/>
    <property type="match status" value="1"/>
</dbReference>
<dbReference type="AlphaFoldDB" id="A0AAP4WZX1"/>
<dbReference type="Pfam" id="PF00294">
    <property type="entry name" value="PfkB"/>
    <property type="match status" value="1"/>
</dbReference>
<dbReference type="Proteomes" id="UP001170481">
    <property type="component" value="Unassembled WGS sequence"/>
</dbReference>
<evidence type="ECO:0000256" key="5">
    <source>
        <dbReference type="ARBA" id="ARBA00022840"/>
    </source>
</evidence>
<dbReference type="PROSITE" id="PS00584">
    <property type="entry name" value="PFKB_KINASES_2"/>
    <property type="match status" value="1"/>
</dbReference>
<dbReference type="InterPro" id="IPR013785">
    <property type="entry name" value="Aldolase_TIM"/>
</dbReference>
<dbReference type="InterPro" id="IPR018659">
    <property type="entry name" value="DUF2090"/>
</dbReference>
<dbReference type="PANTHER" id="PTHR43085:SF49">
    <property type="entry name" value="5-DEHYDRO-2-DEOXYGLUCONOKINASE"/>
    <property type="match status" value="1"/>
</dbReference>
<evidence type="ECO:0000256" key="1">
    <source>
        <dbReference type="ARBA" id="ARBA00010688"/>
    </source>
</evidence>
<keyword evidence="3" id="KW-0547">Nucleotide-binding</keyword>
<dbReference type="GO" id="GO:0047590">
    <property type="term" value="F:5-dehydro-2-deoxygluconokinase activity"/>
    <property type="evidence" value="ECO:0007669"/>
    <property type="project" value="UniProtKB-EC"/>
</dbReference>
<reference evidence="8" key="1">
    <citation type="submission" date="2023-07" db="EMBL/GenBank/DDBJ databases">
        <title>Genome content predicts the carbon catabolic preferences of heterotrophic bacteria.</title>
        <authorList>
            <person name="Gralka M."/>
        </authorList>
    </citation>
    <scope>NUCLEOTIDE SEQUENCE</scope>
    <source>
        <strain evidence="8">C2R13</strain>
    </source>
</reference>
<keyword evidence="2 8" id="KW-0808">Transferase</keyword>
<dbReference type="InterPro" id="IPR030830">
    <property type="entry name" value="Myo_inos_IolC"/>
</dbReference>
<sequence>MTRHSPHSPDLDVICLGRVAVDLYAEQIGARLEDATSFKKYLGGSSGNMAYGTARLGLKSSMLARVGNEQMGEFLREELTSAGCDVSHLIRDPERLTGLVLLGIKDKDQFPLLFVRNDCADMAIDEDDVDPAFISRARALAITGTHLSTPRTQRAARKALDAARNAGVKRVLDIDYRPVLWGLTSIGDGETRFVADESVSQHMARWLGDFDLIVGTEEEFHIAGNSTDTLEALREVRRHSEAVLVCKIGARGCVIFEEEIPQQLEEGILVEGVKVEVMNVLGAGDAFMSGFLRGYLRDESWETCGHYANACGALVVSRHGCAPAMPTEAELFDYLSRRESVPRPDLDGHLTHLHRVTTRRVAHWDSVLGLAFDHRRQFLDMARDVEGNPDRLPRLKQLLVQATRTAAQQAGITRPAILCDDVLGQDALNDTAELEWWVGRPVELPSSRPLRFQHGDDIGSQLRRWPRHHIVKCLVFYHPDDEATLRLDQEARLRQLYDACCISGHELLIEVIPPRQADAPTCDETTIPRSLERLYNLGIRPDWWKLPALTAQGWEKVNQIISTRDSWCHGVVLLGLDAPIEDVKRGFEQAARFPICKGFTVGRTLFTAPSQAWLSGTIDDATLTRQAADNYLELITHWQKLRDAYCNAEDASPATTLAEGVLQ</sequence>
<dbReference type="GO" id="GO:0005524">
    <property type="term" value="F:ATP binding"/>
    <property type="evidence" value="ECO:0007669"/>
    <property type="project" value="UniProtKB-KW"/>
</dbReference>
<comment type="caution">
    <text evidence="8">The sequence shown here is derived from an EMBL/GenBank/DDBJ whole genome shotgun (WGS) entry which is preliminary data.</text>
</comment>
<dbReference type="InterPro" id="IPR029056">
    <property type="entry name" value="Ribokinase-like"/>
</dbReference>